<evidence type="ECO:0000256" key="1">
    <source>
        <dbReference type="SAM" id="MobiDB-lite"/>
    </source>
</evidence>
<keyword evidence="4" id="KW-1185">Reference proteome</keyword>
<dbReference type="InterPro" id="IPR055268">
    <property type="entry name" value="PCB-like"/>
</dbReference>
<dbReference type="STRING" id="1168289.GCA_000259075_01085"/>
<dbReference type="SUPFAM" id="SSF89000">
    <property type="entry name" value="post-HMGL domain-like"/>
    <property type="match status" value="1"/>
</dbReference>
<dbReference type="EMBL" id="QPIZ01000012">
    <property type="protein sequence ID" value="RCW33906.1"/>
    <property type="molecule type" value="Genomic_DNA"/>
</dbReference>
<proteinExistence type="predicted"/>
<dbReference type="Gene3D" id="3.20.20.70">
    <property type="entry name" value="Aldolase class I"/>
    <property type="match status" value="1"/>
</dbReference>
<dbReference type="Pfam" id="PF02436">
    <property type="entry name" value="PYC_OADA"/>
    <property type="match status" value="1"/>
</dbReference>
<dbReference type="GO" id="GO:0006094">
    <property type="term" value="P:gluconeogenesis"/>
    <property type="evidence" value="ECO:0007669"/>
    <property type="project" value="TreeGrafter"/>
</dbReference>
<dbReference type="RefSeq" id="WP_106153541.1">
    <property type="nucleotide sequence ID" value="NZ_PVTS01000010.1"/>
</dbReference>
<dbReference type="InterPro" id="IPR013785">
    <property type="entry name" value="Aldolase_TIM"/>
</dbReference>
<dbReference type="PANTHER" id="PTHR43778">
    <property type="entry name" value="PYRUVATE CARBOXYLASE"/>
    <property type="match status" value="1"/>
</dbReference>
<dbReference type="SUPFAM" id="SSF51569">
    <property type="entry name" value="Aldolase"/>
    <property type="match status" value="1"/>
</dbReference>
<dbReference type="CDD" id="cd07937">
    <property type="entry name" value="DRE_TIM_PC_TC_5S"/>
    <property type="match status" value="1"/>
</dbReference>
<dbReference type="InterPro" id="IPR000891">
    <property type="entry name" value="PYR_CT"/>
</dbReference>
<dbReference type="Proteomes" id="UP000252733">
    <property type="component" value="Unassembled WGS sequence"/>
</dbReference>
<dbReference type="PANTHER" id="PTHR43778:SF2">
    <property type="entry name" value="PYRUVATE CARBOXYLASE, MITOCHONDRIAL"/>
    <property type="match status" value="1"/>
</dbReference>
<dbReference type="GO" id="GO:0005737">
    <property type="term" value="C:cytoplasm"/>
    <property type="evidence" value="ECO:0007669"/>
    <property type="project" value="TreeGrafter"/>
</dbReference>
<dbReference type="PROSITE" id="PS50991">
    <property type="entry name" value="PYR_CT"/>
    <property type="match status" value="1"/>
</dbReference>
<dbReference type="NCBIfam" id="NF008985">
    <property type="entry name" value="PRK12331.1"/>
    <property type="match status" value="1"/>
</dbReference>
<reference evidence="3 4" key="1">
    <citation type="submission" date="2018-07" db="EMBL/GenBank/DDBJ databases">
        <title>Freshwater and sediment microbial communities from various areas in North America, analyzing microbe dynamics in response to fracking.</title>
        <authorList>
            <person name="Lamendella R."/>
        </authorList>
    </citation>
    <scope>NUCLEOTIDE SEQUENCE [LARGE SCALE GENOMIC DNA]</scope>
    <source>
        <strain evidence="3 4">160A</strain>
    </source>
</reference>
<feature type="compositionally biased region" description="Low complexity" evidence="1">
    <location>
        <begin position="458"/>
        <end position="467"/>
    </location>
</feature>
<feature type="domain" description="Pyruvate carboxyltransferase" evidence="2">
    <location>
        <begin position="4"/>
        <end position="264"/>
    </location>
</feature>
<feature type="region of interest" description="Disordered" evidence="1">
    <location>
        <begin position="448"/>
        <end position="476"/>
    </location>
</feature>
<evidence type="ECO:0000313" key="3">
    <source>
        <dbReference type="EMBL" id="RCW33906.1"/>
    </source>
</evidence>
<accession>A0A2T0XHE2</accession>
<dbReference type="OrthoDB" id="9807469at2"/>
<dbReference type="GO" id="GO:0004736">
    <property type="term" value="F:pyruvate carboxylase activity"/>
    <property type="evidence" value="ECO:0007669"/>
    <property type="project" value="TreeGrafter"/>
</dbReference>
<dbReference type="NCBIfam" id="NF006761">
    <property type="entry name" value="PRK09282.1"/>
    <property type="match status" value="1"/>
</dbReference>
<dbReference type="InterPro" id="IPR003379">
    <property type="entry name" value="Carboxylase_cons_dom"/>
</dbReference>
<evidence type="ECO:0000259" key="2">
    <source>
        <dbReference type="PROSITE" id="PS50991"/>
    </source>
</evidence>
<evidence type="ECO:0000313" key="4">
    <source>
        <dbReference type="Proteomes" id="UP000252733"/>
    </source>
</evidence>
<sequence length="515" mass="56604">MGKVGITETILRDAHQSLIATRMKTEEMLPMIEQLDDIGYHSLEAWGGATFDACIRFLNEDPWERLRKIKAKAKKTPLQMLLRGQNLLGYKHYADDVVEYFVQKAVANGMDIIRIFDALNDPRNMETAIKACIKEGGHAQGCISYTTSPVHNLEMFAKDAKRLEDMGAHSICIKDMAGLLKPYDAYNLIKAIKETIKVPVQLHTHYTSGVASMTYLKAIEAGVDVVDTALSPMAGGTSQPATEPLVASLQGTERDTGLDLVKLSELAAYMRPLKDKWLESGLLNPKMLGVDANALIYQVPGGMLSNLVSQLQQSNAMDKYEAVLEEVPRVRKDFGYPPLVTPSSQIVGTQAVFNVLMGERYKMVPKESKGVVKGEYGTPPAPISDEIKKKILGDEEAITCRPADLIAPELDKTREEIKDLITQDEDVLTYALLPQVAKKFFEMRKNGTLTAPEEPKPAAKAAPAAESNGEEENEEELAAVISAAVAAQAEPGTQYAVRGFRQVVSPWVLSGRLNR</sequence>
<protein>
    <submittedName>
        <fullName evidence="3">Oxaloacetate decarboxylase alpha subunit</fullName>
    </submittedName>
</protein>
<comment type="caution">
    <text evidence="3">The sequence shown here is derived from an EMBL/GenBank/DDBJ whole genome shotgun (WGS) entry which is preliminary data.</text>
</comment>
<dbReference type="Pfam" id="PF00682">
    <property type="entry name" value="HMGL-like"/>
    <property type="match status" value="1"/>
</dbReference>
<name>A0A2T0XHE2_9BACT</name>
<dbReference type="AlphaFoldDB" id="A0A2T0XHE2"/>
<organism evidence="3 4">
    <name type="scientific">Marinilabilia salmonicolor</name>
    <dbReference type="NCBI Taxonomy" id="989"/>
    <lineage>
        <taxon>Bacteria</taxon>
        <taxon>Pseudomonadati</taxon>
        <taxon>Bacteroidota</taxon>
        <taxon>Bacteroidia</taxon>
        <taxon>Marinilabiliales</taxon>
        <taxon>Marinilabiliaceae</taxon>
        <taxon>Marinilabilia</taxon>
    </lineage>
</organism>
<gene>
    <name evidence="3" type="ORF">DFO77_11270</name>
</gene>